<accession>A0AA39FZZ4</accession>
<evidence type="ECO:0000313" key="2">
    <source>
        <dbReference type="Proteomes" id="UP001168972"/>
    </source>
</evidence>
<keyword evidence="2" id="KW-1185">Reference proteome</keyword>
<evidence type="ECO:0000313" key="1">
    <source>
        <dbReference type="EMBL" id="KAK0178580.1"/>
    </source>
</evidence>
<dbReference type="AlphaFoldDB" id="A0AA39FZZ4"/>
<proteinExistence type="predicted"/>
<name>A0AA39FZZ4_MICHY</name>
<reference evidence="1" key="2">
    <citation type="submission" date="2023-03" db="EMBL/GenBank/DDBJ databases">
        <authorList>
            <person name="Inwood S.N."/>
            <person name="Skelly J.G."/>
            <person name="Guhlin J."/>
            <person name="Harrop T.W.R."/>
            <person name="Goldson S.G."/>
            <person name="Dearden P.K."/>
        </authorList>
    </citation>
    <scope>NUCLEOTIDE SEQUENCE</scope>
    <source>
        <strain evidence="1">Lincoln</strain>
        <tissue evidence="1">Whole body</tissue>
    </source>
</reference>
<dbReference type="EMBL" id="JAQQBR010000004">
    <property type="protein sequence ID" value="KAK0178580.1"/>
    <property type="molecule type" value="Genomic_DNA"/>
</dbReference>
<dbReference type="Proteomes" id="UP001168972">
    <property type="component" value="Unassembled WGS sequence"/>
</dbReference>
<sequence>MTLKNYLESIESGREILNDYISNELMSDKSRKKLVTLVVEYLLEYKKIVGRQILSSEKCKYAEAIIELFPNLRNPLSEWGYDHFYNPKTGTGYIASKLSNVRRRNIKKVSQYTKNQNEESLVPVESVDESDIIKDAITFLKHAVPTQIVDIIKKTKEKFVALYTPQLIDVEFQLLFPLIDQNKFVDSYSSVINEIITLYTNENGDCSLLEWDRVTNSLVALTQLIPPTAKGPRGAGRGKKIHIIEKLIKLKRLEPQYKLSTRKKLSLELLQ</sequence>
<reference evidence="1" key="1">
    <citation type="journal article" date="2023" name="bioRxiv">
        <title>Scaffold-level genome assemblies of two parasitoid biocontrol wasps reveal the parthenogenesis mechanism and an associated novel virus.</title>
        <authorList>
            <person name="Inwood S."/>
            <person name="Skelly J."/>
            <person name="Guhlin J."/>
            <person name="Harrop T."/>
            <person name="Goldson S."/>
            <person name="Dearden P."/>
        </authorList>
    </citation>
    <scope>NUCLEOTIDE SEQUENCE</scope>
    <source>
        <strain evidence="1">Lincoln</strain>
        <tissue evidence="1">Whole body</tissue>
    </source>
</reference>
<organism evidence="1 2">
    <name type="scientific">Microctonus hyperodae</name>
    <name type="common">Parasitoid wasp</name>
    <dbReference type="NCBI Taxonomy" id="165561"/>
    <lineage>
        <taxon>Eukaryota</taxon>
        <taxon>Metazoa</taxon>
        <taxon>Ecdysozoa</taxon>
        <taxon>Arthropoda</taxon>
        <taxon>Hexapoda</taxon>
        <taxon>Insecta</taxon>
        <taxon>Pterygota</taxon>
        <taxon>Neoptera</taxon>
        <taxon>Endopterygota</taxon>
        <taxon>Hymenoptera</taxon>
        <taxon>Apocrita</taxon>
        <taxon>Ichneumonoidea</taxon>
        <taxon>Braconidae</taxon>
        <taxon>Euphorinae</taxon>
        <taxon>Microctonus</taxon>
    </lineage>
</organism>
<dbReference type="PANTHER" id="PTHR31025:SF29">
    <property type="entry name" value="SI:CH211-196P9.1"/>
    <property type="match status" value="1"/>
</dbReference>
<dbReference type="PANTHER" id="PTHR31025">
    <property type="entry name" value="SI:CH211-196P9.1-RELATED"/>
    <property type="match status" value="1"/>
</dbReference>
<protein>
    <submittedName>
        <fullName evidence="1">Uncharacterized protein</fullName>
    </submittedName>
</protein>
<gene>
    <name evidence="1" type="ORF">PV327_007458</name>
</gene>
<comment type="caution">
    <text evidence="1">The sequence shown here is derived from an EMBL/GenBank/DDBJ whole genome shotgun (WGS) entry which is preliminary data.</text>
</comment>